<reference evidence="2 3" key="1">
    <citation type="submission" date="2023-02" db="EMBL/GenBank/DDBJ databases">
        <title>Genome sequence of Lentisphaera profundi SAORIC-696.</title>
        <authorList>
            <person name="Kim e."/>
            <person name="Cho J.-C."/>
            <person name="Choi A."/>
            <person name="Kang I."/>
        </authorList>
    </citation>
    <scope>NUCLEOTIDE SEQUENCE [LARGE SCALE GENOMIC DNA]</scope>
    <source>
        <strain evidence="2 3">SAORIC-696</strain>
    </source>
</reference>
<dbReference type="Gene3D" id="1.10.1200.10">
    <property type="entry name" value="ACP-like"/>
    <property type="match status" value="1"/>
</dbReference>
<organism evidence="2 3">
    <name type="scientific">Lentisphaera profundi</name>
    <dbReference type="NCBI Taxonomy" id="1658616"/>
    <lineage>
        <taxon>Bacteria</taxon>
        <taxon>Pseudomonadati</taxon>
        <taxon>Lentisphaerota</taxon>
        <taxon>Lentisphaeria</taxon>
        <taxon>Lentisphaerales</taxon>
        <taxon>Lentisphaeraceae</taxon>
        <taxon>Lentisphaera</taxon>
    </lineage>
</organism>
<name>A0ABY7VSP7_9BACT</name>
<dbReference type="SUPFAM" id="SSF47336">
    <property type="entry name" value="ACP-like"/>
    <property type="match status" value="1"/>
</dbReference>
<gene>
    <name evidence="2" type="ORF">PQO03_11475</name>
</gene>
<dbReference type="Proteomes" id="UP001214250">
    <property type="component" value="Chromosome 1"/>
</dbReference>
<dbReference type="EMBL" id="CP117811">
    <property type="protein sequence ID" value="WDE96329.1"/>
    <property type="molecule type" value="Genomic_DNA"/>
</dbReference>
<dbReference type="RefSeq" id="WP_274150401.1">
    <property type="nucleotide sequence ID" value="NZ_CP117811.1"/>
</dbReference>
<dbReference type="InterPro" id="IPR036736">
    <property type="entry name" value="ACP-like_sf"/>
</dbReference>
<evidence type="ECO:0000313" key="3">
    <source>
        <dbReference type="Proteomes" id="UP001214250"/>
    </source>
</evidence>
<feature type="domain" description="Carrier" evidence="1">
    <location>
        <begin position="1"/>
        <end position="42"/>
    </location>
</feature>
<keyword evidence="3" id="KW-1185">Reference proteome</keyword>
<sequence>MGLDSVEFILQVEEEFDIIIDDGDAEKFRIVKDVVDYILKKKHPQQTDEFHDAVFKKLKNMIHKFVSIKEEEIKLESNFIYDLDFD</sequence>
<accession>A0ABY7VSP7</accession>
<dbReference type="PROSITE" id="PS50075">
    <property type="entry name" value="CARRIER"/>
    <property type="match status" value="1"/>
</dbReference>
<evidence type="ECO:0000259" key="1">
    <source>
        <dbReference type="PROSITE" id="PS50075"/>
    </source>
</evidence>
<evidence type="ECO:0000313" key="2">
    <source>
        <dbReference type="EMBL" id="WDE96329.1"/>
    </source>
</evidence>
<proteinExistence type="predicted"/>
<protein>
    <recommendedName>
        <fullName evidence="1">Carrier domain-containing protein</fullName>
    </recommendedName>
</protein>
<dbReference type="InterPro" id="IPR009081">
    <property type="entry name" value="PP-bd_ACP"/>
</dbReference>